<proteinExistence type="inferred from homology"/>
<dbReference type="GeneID" id="116286612"/>
<dbReference type="EC" id="3.5.1.23" evidence="6"/>
<dbReference type="FunCoup" id="A0A6P8H9A2">
    <property type="interactions" value="718"/>
</dbReference>
<feature type="domain" description="Acid ceramidase N-terminal" evidence="21">
    <location>
        <begin position="41"/>
        <end position="98"/>
    </location>
</feature>
<accession>A0A6P8H9A2</accession>
<dbReference type="InterPro" id="IPR029132">
    <property type="entry name" value="CBAH/NAAA_C"/>
</dbReference>
<dbReference type="GO" id="GO:0006665">
    <property type="term" value="P:sphingolipid metabolic process"/>
    <property type="evidence" value="ECO:0007669"/>
    <property type="project" value="UniProtKB-KW"/>
</dbReference>
<keyword evidence="13" id="KW-1015">Disulfide bond</keyword>
<sequence length="389" mass="43588">MEKLVVSIILLLAFSTCLTSAFKISSQSCENGPFPPSDSPQVPTEVINLDVSPGDRYNDLAAKKDKQLHALLDYIKNFTSFILNGKLFGIIDKDLAPLVYTLPSPYKEEIIGLSKASGIPIGEVLLYNIFYEIFTVCTSIVAQDKQGKLYHARNLDFGLFLGWDNKTDTWSLSEVLRPLVVQLDYRRGGKTLYKTVTFAGYVGVITGLKPGVLTLTLNERFNINGGYIGMIEWILGKRSAKWTSFITRDVLEQASSYAEAHDMLANTEVLAPVYYILGGNQSGQGVVLTRDRTKNLKENSLDPKNGKWFVLETNYDFWEPPLVFDDRRTPGTYCMQHGGQNALSMKSLYNVLSTQPVLNKLTTYTVVMQANSGEMMTYIRNCPDPCFPW</sequence>
<dbReference type="InParanoid" id="A0A6P8H9A2"/>
<evidence type="ECO:0000256" key="13">
    <source>
        <dbReference type="ARBA" id="ARBA00023157"/>
    </source>
</evidence>
<comment type="subcellular location">
    <subcellularLocation>
        <location evidence="1">Lysosome</location>
    </subcellularLocation>
    <subcellularLocation>
        <location evidence="2">Secreted</location>
    </subcellularLocation>
</comment>
<dbReference type="GO" id="GO:0006631">
    <property type="term" value="P:fatty acid metabolic process"/>
    <property type="evidence" value="ECO:0007669"/>
    <property type="project" value="InterPro"/>
</dbReference>
<dbReference type="PANTHER" id="PTHR28583:SF1">
    <property type="entry name" value="ACID CERAMIDASE"/>
    <property type="match status" value="1"/>
</dbReference>
<feature type="chain" id="PRO_5028446000" description="Acid ceramidase" evidence="19">
    <location>
        <begin position="22"/>
        <end position="389"/>
    </location>
</feature>
<evidence type="ECO:0000256" key="10">
    <source>
        <dbReference type="ARBA" id="ARBA00022919"/>
    </source>
</evidence>
<evidence type="ECO:0000256" key="11">
    <source>
        <dbReference type="ARBA" id="ARBA00023098"/>
    </source>
</evidence>
<evidence type="ECO:0000256" key="14">
    <source>
        <dbReference type="ARBA" id="ARBA00023180"/>
    </source>
</evidence>
<comment type="similarity">
    <text evidence="5 17">Belongs to the acid ceramidase family.</text>
</comment>
<keyword evidence="9 17" id="KW-0378">Hydrolase</keyword>
<dbReference type="RefSeq" id="XP_031549025.1">
    <property type="nucleotide sequence ID" value="XM_031693165.1"/>
</dbReference>
<dbReference type="GO" id="GO:0017040">
    <property type="term" value="F:N-acylsphingosine amidohydrolase activity"/>
    <property type="evidence" value="ECO:0007669"/>
    <property type="project" value="UniProtKB-EC"/>
</dbReference>
<dbReference type="FunFam" id="3.60.60.10:FF:000006">
    <property type="entry name" value="N-acylethanolamine-hydrolyzing acid amidase"/>
    <property type="match status" value="1"/>
</dbReference>
<evidence type="ECO:0000256" key="12">
    <source>
        <dbReference type="ARBA" id="ARBA00023145"/>
    </source>
</evidence>
<reference evidence="23" key="1">
    <citation type="submission" date="2025-08" db="UniProtKB">
        <authorList>
            <consortium name="RefSeq"/>
        </authorList>
    </citation>
    <scope>IDENTIFICATION</scope>
    <source>
        <tissue evidence="23">Tentacle</tissue>
    </source>
</reference>
<keyword evidence="14" id="KW-0325">Glycoprotein</keyword>
<evidence type="ECO:0000256" key="9">
    <source>
        <dbReference type="ARBA" id="ARBA00022801"/>
    </source>
</evidence>
<dbReference type="GO" id="GO:0005576">
    <property type="term" value="C:extracellular region"/>
    <property type="evidence" value="ECO:0007669"/>
    <property type="project" value="UniProtKB-SubCell"/>
</dbReference>
<dbReference type="InterPro" id="IPR029130">
    <property type="entry name" value="Acid_ceramidase_N"/>
</dbReference>
<keyword evidence="22" id="KW-1185">Reference proteome</keyword>
<evidence type="ECO:0000256" key="19">
    <source>
        <dbReference type="SAM" id="SignalP"/>
    </source>
</evidence>
<dbReference type="CDD" id="cd01903">
    <property type="entry name" value="Ntn_AC_NAAA"/>
    <property type="match status" value="1"/>
</dbReference>
<feature type="active site" description="Nucleophile" evidence="18">
    <location>
        <position position="137"/>
    </location>
</feature>
<keyword evidence="8 19" id="KW-0732">Signal</keyword>
<evidence type="ECO:0000256" key="7">
    <source>
        <dbReference type="ARBA" id="ARBA00022525"/>
    </source>
</evidence>
<evidence type="ECO:0000256" key="16">
    <source>
        <dbReference type="ARBA" id="ARBA00040588"/>
    </source>
</evidence>
<evidence type="ECO:0000313" key="23">
    <source>
        <dbReference type="RefSeq" id="XP_031549025.1"/>
    </source>
</evidence>
<dbReference type="Gene3D" id="3.60.60.10">
    <property type="entry name" value="Penicillin V Acylase, Chain A"/>
    <property type="match status" value="1"/>
</dbReference>
<keyword evidence="10" id="KW-0746">Sphingolipid metabolism</keyword>
<dbReference type="AlphaFoldDB" id="A0A6P8H9A2"/>
<evidence type="ECO:0000259" key="20">
    <source>
        <dbReference type="Pfam" id="PF02275"/>
    </source>
</evidence>
<keyword evidence="11 17" id="KW-0443">Lipid metabolism</keyword>
<dbReference type="PANTHER" id="PTHR28583">
    <property type="entry name" value="ACID AMIDASE"/>
    <property type="match status" value="1"/>
</dbReference>
<organism evidence="22 23">
    <name type="scientific">Actinia tenebrosa</name>
    <name type="common">Australian red waratah sea anemone</name>
    <dbReference type="NCBI Taxonomy" id="6105"/>
    <lineage>
        <taxon>Eukaryota</taxon>
        <taxon>Metazoa</taxon>
        <taxon>Cnidaria</taxon>
        <taxon>Anthozoa</taxon>
        <taxon>Hexacorallia</taxon>
        <taxon>Actiniaria</taxon>
        <taxon>Actiniidae</taxon>
        <taxon>Actinia</taxon>
    </lineage>
</organism>
<evidence type="ECO:0000256" key="4">
    <source>
        <dbReference type="ARBA" id="ARBA00004991"/>
    </source>
</evidence>
<dbReference type="Proteomes" id="UP000515163">
    <property type="component" value="Unplaced"/>
</dbReference>
<evidence type="ECO:0000313" key="22">
    <source>
        <dbReference type="Proteomes" id="UP000515163"/>
    </source>
</evidence>
<evidence type="ECO:0000256" key="18">
    <source>
        <dbReference type="PIRSR" id="PIRSR017632-1"/>
    </source>
</evidence>
<evidence type="ECO:0000256" key="6">
    <source>
        <dbReference type="ARBA" id="ARBA00011891"/>
    </source>
</evidence>
<dbReference type="GO" id="GO:0005764">
    <property type="term" value="C:lysosome"/>
    <property type="evidence" value="ECO:0007669"/>
    <property type="project" value="UniProtKB-SubCell"/>
</dbReference>
<evidence type="ECO:0000256" key="15">
    <source>
        <dbReference type="ARBA" id="ARBA00023228"/>
    </source>
</evidence>
<dbReference type="GO" id="GO:0016020">
    <property type="term" value="C:membrane"/>
    <property type="evidence" value="ECO:0007669"/>
    <property type="project" value="GOC"/>
</dbReference>
<dbReference type="Pfam" id="PF02275">
    <property type="entry name" value="CBAH"/>
    <property type="match status" value="1"/>
</dbReference>
<dbReference type="InterPro" id="IPR016699">
    <property type="entry name" value="Acid_ceramidase-like"/>
</dbReference>
<keyword evidence="7" id="KW-0964">Secreted</keyword>
<dbReference type="OrthoDB" id="5273684at2759"/>
<comment type="pathway">
    <text evidence="4">Sphingolipid metabolism.</text>
</comment>
<dbReference type="KEGG" id="aten:116286612"/>
<dbReference type="Pfam" id="PF15508">
    <property type="entry name" value="NAAA-beta"/>
    <property type="match status" value="1"/>
</dbReference>
<evidence type="ECO:0000256" key="1">
    <source>
        <dbReference type="ARBA" id="ARBA00004371"/>
    </source>
</evidence>
<comment type="pathway">
    <text evidence="3">Lipid metabolism; sphingolipid metabolism.</text>
</comment>
<evidence type="ECO:0000256" key="8">
    <source>
        <dbReference type="ARBA" id="ARBA00022729"/>
    </source>
</evidence>
<dbReference type="PIRSF" id="PIRSF017632">
    <property type="entry name" value="Acid_ceramidase-like"/>
    <property type="match status" value="1"/>
</dbReference>
<evidence type="ECO:0000256" key="2">
    <source>
        <dbReference type="ARBA" id="ARBA00004613"/>
    </source>
</evidence>
<evidence type="ECO:0000256" key="3">
    <source>
        <dbReference type="ARBA" id="ARBA00004760"/>
    </source>
</evidence>
<gene>
    <name evidence="23" type="primary">LOC116286612</name>
</gene>
<evidence type="ECO:0000256" key="17">
    <source>
        <dbReference type="PIRNR" id="PIRNR017632"/>
    </source>
</evidence>
<name>A0A6P8H9A2_ACTTE</name>
<feature type="domain" description="Choloylglycine hydrolase/NAAA C-terminal" evidence="20">
    <location>
        <begin position="137"/>
        <end position="319"/>
    </location>
</feature>
<evidence type="ECO:0000259" key="21">
    <source>
        <dbReference type="Pfam" id="PF15508"/>
    </source>
</evidence>
<keyword evidence="12" id="KW-0865">Zymogen</keyword>
<keyword evidence="15" id="KW-0458">Lysosome</keyword>
<evidence type="ECO:0000256" key="5">
    <source>
        <dbReference type="ARBA" id="ARBA00005730"/>
    </source>
</evidence>
<dbReference type="GO" id="GO:0017064">
    <property type="term" value="F:fatty acid amide hydrolase activity"/>
    <property type="evidence" value="ECO:0007669"/>
    <property type="project" value="InterPro"/>
</dbReference>
<feature type="signal peptide" evidence="19">
    <location>
        <begin position="1"/>
        <end position="21"/>
    </location>
</feature>
<protein>
    <recommendedName>
        <fullName evidence="16">Acid ceramidase</fullName>
        <ecNumber evidence="6">3.5.1.23</ecNumber>
    </recommendedName>
</protein>